<organism evidence="6 7">
    <name type="scientific">Amycolatopsis pithecellobii</name>
    <dbReference type="NCBI Taxonomy" id="664692"/>
    <lineage>
        <taxon>Bacteria</taxon>
        <taxon>Bacillati</taxon>
        <taxon>Actinomycetota</taxon>
        <taxon>Actinomycetes</taxon>
        <taxon>Pseudonocardiales</taxon>
        <taxon>Pseudonocardiaceae</taxon>
        <taxon>Amycolatopsis</taxon>
    </lineage>
</organism>
<accession>A0A6N7YSH3</accession>
<feature type="transmembrane region" description="Helical" evidence="5">
    <location>
        <begin position="52"/>
        <end position="71"/>
    </location>
</feature>
<dbReference type="AlphaFoldDB" id="A0A6N7YSH3"/>
<dbReference type="GO" id="GO:0016020">
    <property type="term" value="C:membrane"/>
    <property type="evidence" value="ECO:0007669"/>
    <property type="project" value="UniProtKB-SubCell"/>
</dbReference>
<keyword evidence="3 5" id="KW-1133">Transmembrane helix</keyword>
<evidence type="ECO:0000256" key="5">
    <source>
        <dbReference type="SAM" id="Phobius"/>
    </source>
</evidence>
<keyword evidence="2 5" id="KW-0812">Transmembrane</keyword>
<evidence type="ECO:0008006" key="8">
    <source>
        <dbReference type="Google" id="ProtNLM"/>
    </source>
</evidence>
<name>A0A6N7YSH3_9PSEU</name>
<evidence type="ECO:0000256" key="2">
    <source>
        <dbReference type="ARBA" id="ARBA00022692"/>
    </source>
</evidence>
<sequence>MRVEQSFRRQFTRSVAAYMTLLRVRSCLSAGLLFVLGALSRAGAVSLAHLAIGAAAVCFAVAQANVVNDIVDRRVDAIDQPWRPLPGGTISLRSAWVSYVVCCASTGCLGWLASPDLGLWAIVMVALSGVYSWWLKSTVLLGNIVIGLMATSPLLIGARLATGLGGELAVKALAICVSMWSFEVVKTARDAHGDAAGGLRTVATRLGVDRAVRLGIRLCEFAGVPAAGAAFLSPQGAAFGVVFVVFVVFPIVRFYHREMLVSSTFSASDAMNLFAVMSRTWKFGFLALAVSVVDIDL</sequence>
<dbReference type="InterPro" id="IPR044878">
    <property type="entry name" value="UbiA_sf"/>
</dbReference>
<dbReference type="GO" id="GO:0016765">
    <property type="term" value="F:transferase activity, transferring alkyl or aryl (other than methyl) groups"/>
    <property type="evidence" value="ECO:0007669"/>
    <property type="project" value="InterPro"/>
</dbReference>
<gene>
    <name evidence="6" type="ORF">GKO32_13000</name>
</gene>
<comment type="subcellular location">
    <subcellularLocation>
        <location evidence="1">Membrane</location>
        <topology evidence="1">Multi-pass membrane protein</topology>
    </subcellularLocation>
</comment>
<feature type="transmembrane region" description="Helical" evidence="5">
    <location>
        <begin position="118"/>
        <end position="135"/>
    </location>
</feature>
<feature type="transmembrane region" description="Helical" evidence="5">
    <location>
        <begin position="140"/>
        <end position="161"/>
    </location>
</feature>
<evidence type="ECO:0000256" key="3">
    <source>
        <dbReference type="ARBA" id="ARBA00022989"/>
    </source>
</evidence>
<keyword evidence="4 5" id="KW-0472">Membrane</keyword>
<proteinExistence type="predicted"/>
<feature type="transmembrane region" description="Helical" evidence="5">
    <location>
        <begin position="92"/>
        <end position="112"/>
    </location>
</feature>
<dbReference type="EMBL" id="WMBA01000016">
    <property type="protein sequence ID" value="MTD54888.1"/>
    <property type="molecule type" value="Genomic_DNA"/>
</dbReference>
<evidence type="ECO:0000256" key="1">
    <source>
        <dbReference type="ARBA" id="ARBA00004141"/>
    </source>
</evidence>
<evidence type="ECO:0000256" key="4">
    <source>
        <dbReference type="ARBA" id="ARBA00023136"/>
    </source>
</evidence>
<evidence type="ECO:0000313" key="6">
    <source>
        <dbReference type="EMBL" id="MTD54888.1"/>
    </source>
</evidence>
<dbReference type="Proteomes" id="UP000440096">
    <property type="component" value="Unassembled WGS sequence"/>
</dbReference>
<dbReference type="Pfam" id="PF01040">
    <property type="entry name" value="UbiA"/>
    <property type="match status" value="1"/>
</dbReference>
<dbReference type="PANTHER" id="PTHR42723">
    <property type="entry name" value="CHLOROPHYLL SYNTHASE"/>
    <property type="match status" value="1"/>
</dbReference>
<keyword evidence="7" id="KW-1185">Reference proteome</keyword>
<dbReference type="InterPro" id="IPR050475">
    <property type="entry name" value="Prenyltransferase_related"/>
</dbReference>
<comment type="caution">
    <text evidence="6">The sequence shown here is derived from an EMBL/GenBank/DDBJ whole genome shotgun (WGS) entry which is preliminary data.</text>
</comment>
<reference evidence="6 7" key="1">
    <citation type="submission" date="2019-11" db="EMBL/GenBank/DDBJ databases">
        <title>Draft genome of Amycolatopsis RM579.</title>
        <authorList>
            <person name="Duangmal K."/>
            <person name="Mingma R."/>
        </authorList>
    </citation>
    <scope>NUCLEOTIDE SEQUENCE [LARGE SCALE GENOMIC DNA]</scope>
    <source>
        <strain evidence="6 7">RM579</strain>
    </source>
</reference>
<protein>
    <recommendedName>
        <fullName evidence="8">Ubiquinone biosynthesis protein UbiA</fullName>
    </recommendedName>
</protein>
<feature type="transmembrane region" description="Helical" evidence="5">
    <location>
        <begin position="237"/>
        <end position="255"/>
    </location>
</feature>
<dbReference type="InterPro" id="IPR000537">
    <property type="entry name" value="UbiA_prenyltransferase"/>
</dbReference>
<evidence type="ECO:0000313" key="7">
    <source>
        <dbReference type="Proteomes" id="UP000440096"/>
    </source>
</evidence>
<dbReference type="PANTHER" id="PTHR42723:SF1">
    <property type="entry name" value="CHLOROPHYLL SYNTHASE, CHLOROPLASTIC"/>
    <property type="match status" value="1"/>
</dbReference>
<dbReference type="OrthoDB" id="2908954at2"/>
<dbReference type="Gene3D" id="1.10.357.140">
    <property type="entry name" value="UbiA prenyltransferase"/>
    <property type="match status" value="1"/>
</dbReference>
<dbReference type="RefSeq" id="WP_154757099.1">
    <property type="nucleotide sequence ID" value="NZ_WMBA01000016.1"/>
</dbReference>